<evidence type="ECO:0000256" key="3">
    <source>
        <dbReference type="ARBA" id="ARBA00023155"/>
    </source>
</evidence>
<evidence type="ECO:0000313" key="15">
    <source>
        <dbReference type="WormBase" id="Bm10295c"/>
    </source>
</evidence>
<reference evidence="12" key="3">
    <citation type="submission" date="2019-04" db="EMBL/GenBank/DDBJ databases">
        <authorList>
            <person name="Howe K."/>
            <person name="Paulini M."/>
            <person name="Williams G."/>
        </authorList>
    </citation>
    <scope>NUCLEOTIDE SEQUENCE [LARGE SCALE GENOMIC DNA]</scope>
    <source>
        <strain evidence="12">FR3</strain>
    </source>
</reference>
<feature type="region of interest" description="Disordered" evidence="8">
    <location>
        <begin position="814"/>
        <end position="835"/>
    </location>
</feature>
<dbReference type="InterPro" id="IPR009057">
    <property type="entry name" value="Homeodomain-like_sf"/>
</dbReference>
<evidence type="ECO:0000313" key="14">
    <source>
        <dbReference type="WBParaSite" id="Bm10295b.1"/>
    </source>
</evidence>
<reference evidence="14" key="4">
    <citation type="submission" date="2022-04" db="UniProtKB">
        <authorList>
            <consortium name="WormBaseParasite"/>
        </authorList>
    </citation>
    <scope>IDENTIFICATION</scope>
</reference>
<protein>
    <recommendedName>
        <fullName evidence="7">POU domain protein</fullName>
    </recommendedName>
</protein>
<keyword evidence="7" id="KW-0804">Transcription</keyword>
<accession>A0A4E9EZV6</accession>
<dbReference type="GeneID" id="6101704"/>
<dbReference type="GO" id="GO:0000981">
    <property type="term" value="F:DNA-binding transcription factor activity, RNA polymerase II-specific"/>
    <property type="evidence" value="ECO:0007669"/>
    <property type="project" value="InterPro"/>
</dbReference>
<evidence type="ECO:0000256" key="6">
    <source>
        <dbReference type="RuleBase" id="RU000682"/>
    </source>
</evidence>
<name>A0A0J9XX11_BRUMA</name>
<dbReference type="WBParaSite" id="Bm10295b.1">
    <property type="protein sequence ID" value="Bm10295b.1"/>
    <property type="gene ID" value="WBGene00230556"/>
</dbReference>
<dbReference type="Gene3D" id="1.10.10.60">
    <property type="entry name" value="Homeodomain-like"/>
    <property type="match status" value="1"/>
</dbReference>
<dbReference type="InterPro" id="IPR001356">
    <property type="entry name" value="HD"/>
</dbReference>
<dbReference type="OrthoDB" id="6358449at2759"/>
<evidence type="ECO:0000313" key="13">
    <source>
        <dbReference type="Proteomes" id="UP000006672"/>
    </source>
</evidence>
<sequence length="894" mass="96119">MSSMFIECTSRDNKPRNEPANTNAGRPMEGSGISKNLANVSGDVPVGGTISFQVTACKQQEGGLKRASAETLVTDTSDIEASTSTALSCRNISSNSLLDRRQPLVTDNSVSRSSCKRKPALPKKRPSTMQEPVIISAETGEAVDDDTTLTEDSVCSSGNVIAGKDCRFENNNMKGKTAESADFCKGGTDLQRLLSTTEKCIPPNLCGATDAANILHCDSELLNGEIKAEHWETSSISSTSDALMIDTRSNSLSSLEDVNGKQQNVESSVITDIIDYVDSTEHNMGSSKALHGPVDIQLTENSPSQTDSSVDRTNKYQEATDTKICKLSEQFVDQRNGSNMSNLNDVLILNAAVNSFLWANAAAGTDGANAFITPEMLASLSAAGLSPSLSVPCASNLTDKPYDSVLLKTASLSPNGSAISMKHELLINNAHSTATDSLHQRTAFDLAEHVAPKLVPEPAEYVDVCEVLSPQYETLKPLMPLQPISANEAMLPACETLLFNQRAELVTKASPYYTNDAIHHSCGGCDNSSFPGLMSVDQQQSANMLLLEAAAAATAAGTIRDLLGITSTNGNDATAIDVMNSPKPKLSAVPSTSATAEIVATSTPNIFFNDDHNGISKKHDQRLGDHSSLNGRAASAGENANMLGDPKRQSNKAVKCKISDIKLSVKRRANEETLSSAARAITKEEKIDLDELENFAQTFKKQRIKFGFTQGDVGLALGRRYGTDFSQTTISRFEALNLSFKNMCKLRPLLKEWLEDAEAALANGATISDLLDAPSKEPIPQYPTSVIHLPLNNNKPSSLMSINASSGNKMPCDELPSPNGSTVCSSGAGGGVPLKKRRKRTNLDLAQRSALDAYFDMNPRPDHDRMAEIAELVGLDRDVVRVWFCNRRQKLRKE</sequence>
<dbReference type="PANTHER" id="PTHR11636">
    <property type="entry name" value="POU DOMAIN"/>
    <property type="match status" value="1"/>
</dbReference>
<comment type="subcellular location">
    <subcellularLocation>
        <location evidence="1 5 6">Nucleus</location>
    </subcellularLocation>
</comment>
<dbReference type="GO" id="GO:0005634">
    <property type="term" value="C:nucleus"/>
    <property type="evidence" value="ECO:0007669"/>
    <property type="project" value="UniProtKB-SubCell"/>
</dbReference>
<dbReference type="InterPro" id="IPR017970">
    <property type="entry name" value="Homeobox_CS"/>
</dbReference>
<dbReference type="RefSeq" id="XP_042931332.1">
    <property type="nucleotide sequence ID" value="XM_043075398.1"/>
</dbReference>
<dbReference type="Pfam" id="PF00046">
    <property type="entry name" value="Homeodomain"/>
    <property type="match status" value="1"/>
</dbReference>
<feature type="domain" description="Homeobox" evidence="9">
    <location>
        <begin position="834"/>
        <end position="894"/>
    </location>
</feature>
<evidence type="ECO:0000256" key="7">
    <source>
        <dbReference type="RuleBase" id="RU361194"/>
    </source>
</evidence>
<dbReference type="GO" id="GO:0030154">
    <property type="term" value="P:cell differentiation"/>
    <property type="evidence" value="ECO:0007669"/>
    <property type="project" value="UniProtKB-ARBA"/>
</dbReference>
<dbReference type="OMA" id="FMDQRNG"/>
<keyword evidence="13" id="KW-1185">Reference proteome</keyword>
<dbReference type="EMBL" id="CAAKNF010000196">
    <property type="protein sequence ID" value="VIO89154.1"/>
    <property type="molecule type" value="Genomic_DNA"/>
</dbReference>
<dbReference type="InterPro" id="IPR000327">
    <property type="entry name" value="POU_dom"/>
</dbReference>
<dbReference type="PRINTS" id="PR00028">
    <property type="entry name" value="POUDOMAIN"/>
</dbReference>
<evidence type="ECO:0000313" key="11">
    <source>
        <dbReference type="EMBL" id="CDP97498.1"/>
    </source>
</evidence>
<dbReference type="PROSITE" id="PS50071">
    <property type="entry name" value="HOMEOBOX_2"/>
    <property type="match status" value="1"/>
</dbReference>
<evidence type="ECO:0000256" key="5">
    <source>
        <dbReference type="PROSITE-ProRule" id="PRU00108"/>
    </source>
</evidence>
<evidence type="ECO:0000313" key="12">
    <source>
        <dbReference type="EMBL" id="VIO89154.1"/>
    </source>
</evidence>
<comment type="similarity">
    <text evidence="7">Belongs to the POU transcription factor family.</text>
</comment>
<feature type="domain" description="POU-specific" evidence="10">
    <location>
        <begin position="684"/>
        <end position="758"/>
    </location>
</feature>
<evidence type="ECO:0000256" key="4">
    <source>
        <dbReference type="ARBA" id="ARBA00023242"/>
    </source>
</evidence>
<feature type="compositionally biased region" description="Basic and acidic residues" evidence="8">
    <location>
        <begin position="613"/>
        <end position="625"/>
    </location>
</feature>
<dbReference type="SUPFAM" id="SSF47413">
    <property type="entry name" value="lambda repressor-like DNA-binding domains"/>
    <property type="match status" value="1"/>
</dbReference>
<dbReference type="PROSITE" id="PS00027">
    <property type="entry name" value="HOMEOBOX_1"/>
    <property type="match status" value="1"/>
</dbReference>
<dbReference type="Pfam" id="PF00157">
    <property type="entry name" value="Pou"/>
    <property type="match status" value="1"/>
</dbReference>
<evidence type="ECO:0000259" key="10">
    <source>
        <dbReference type="PROSITE" id="PS51179"/>
    </source>
</evidence>
<dbReference type="InterPro" id="IPR013847">
    <property type="entry name" value="POU"/>
</dbReference>
<accession>A0A0J9XX11</accession>
<dbReference type="WormBase" id="Bm10295c">
    <property type="protein sequence ID" value="BM28164"/>
    <property type="gene ID" value="WBGene00230556"/>
    <property type="gene designation" value="Bma-ceh-18.1"/>
</dbReference>
<feature type="region of interest" description="Disordered" evidence="8">
    <location>
        <begin position="1"/>
        <end position="36"/>
    </location>
</feature>
<keyword evidence="4 5" id="KW-0539">Nucleus</keyword>
<keyword evidence="3 5" id="KW-0371">Homeobox</keyword>
<feature type="region of interest" description="Disordered" evidence="8">
    <location>
        <begin position="613"/>
        <end position="649"/>
    </location>
</feature>
<dbReference type="Gene3D" id="1.10.260.40">
    <property type="entry name" value="lambda repressor-like DNA-binding domains"/>
    <property type="match status" value="1"/>
</dbReference>
<dbReference type="SMART" id="SM00389">
    <property type="entry name" value="HOX"/>
    <property type="match status" value="1"/>
</dbReference>
<dbReference type="PROSITE" id="PS51179">
    <property type="entry name" value="POU_3"/>
    <property type="match status" value="1"/>
</dbReference>
<dbReference type="GO" id="GO:0000978">
    <property type="term" value="F:RNA polymerase II cis-regulatory region sequence-specific DNA binding"/>
    <property type="evidence" value="ECO:0007669"/>
    <property type="project" value="TreeGrafter"/>
</dbReference>
<dbReference type="SMART" id="SM00352">
    <property type="entry name" value="POU"/>
    <property type="match status" value="1"/>
</dbReference>
<evidence type="ECO:0000256" key="2">
    <source>
        <dbReference type="ARBA" id="ARBA00023125"/>
    </source>
</evidence>
<feature type="region of interest" description="Disordered" evidence="8">
    <location>
        <begin position="104"/>
        <end position="128"/>
    </location>
</feature>
<dbReference type="PROSITE" id="PS00465">
    <property type="entry name" value="POU_2"/>
    <property type="match status" value="1"/>
</dbReference>
<reference evidence="11 13" key="1">
    <citation type="journal article" date="2007" name="Science">
        <title>Draft genome of the filarial nematode parasite Brugia malayi.</title>
        <authorList>
            <person name="Ghedin E."/>
            <person name="Wang S."/>
            <person name="Spiro D."/>
            <person name="Caler E."/>
            <person name="Zhao Q."/>
            <person name="Crabtree J."/>
            <person name="Allen J.E."/>
            <person name="Delcher A.L."/>
            <person name="Guiliano D.B."/>
            <person name="Miranda-Saavedra D."/>
            <person name="Angiuoli S.V."/>
            <person name="Creasy T."/>
            <person name="Amedeo P."/>
            <person name="Haas B."/>
            <person name="El-Sayed N.M."/>
            <person name="Wortman J.R."/>
            <person name="Feldblyum T."/>
            <person name="Tallon L."/>
            <person name="Schatz M."/>
            <person name="Shumway M."/>
            <person name="Koo H."/>
            <person name="Salzberg S.L."/>
            <person name="Schobel S."/>
            <person name="Pertea M."/>
            <person name="Pop M."/>
            <person name="White O."/>
            <person name="Barton G.J."/>
            <person name="Carlow C.K."/>
            <person name="Crawford M.J."/>
            <person name="Daub J."/>
            <person name="Dimmic M.W."/>
            <person name="Estes C.F."/>
            <person name="Foster J.M."/>
            <person name="Ganatra M."/>
            <person name="Gregory W.F."/>
            <person name="Johnson N.M."/>
            <person name="Jin J."/>
            <person name="Komuniecki R."/>
            <person name="Korf I."/>
            <person name="Kumar S."/>
            <person name="Laney S."/>
            <person name="Li B.W."/>
            <person name="Li W."/>
            <person name="Lindblom T.H."/>
            <person name="Lustigman S."/>
            <person name="Ma D."/>
            <person name="Maina C.V."/>
            <person name="Martin D.M."/>
            <person name="McCarter J.P."/>
            <person name="McReynolds L."/>
            <person name="Mitreva M."/>
            <person name="Nutman T.B."/>
            <person name="Parkinson J."/>
            <person name="Peregrin-Alvarez J.M."/>
            <person name="Poole C."/>
            <person name="Ren Q."/>
            <person name="Saunders L."/>
            <person name="Sluder A.E."/>
            <person name="Smith K."/>
            <person name="Stanke M."/>
            <person name="Unnasch T.R."/>
            <person name="Ware J."/>
            <person name="Wei A.D."/>
            <person name="Weil G."/>
            <person name="Williams D.J."/>
            <person name="Zhang Y."/>
            <person name="Williams S.A."/>
            <person name="Fraser-Liggett C."/>
            <person name="Slatko B."/>
            <person name="Blaxter M.L."/>
            <person name="Scott A.L."/>
        </authorList>
    </citation>
    <scope>NUCLEOTIDE SEQUENCE</scope>
    <source>
        <strain evidence="11 13">FR3</strain>
    </source>
</reference>
<keyword evidence="2 5" id="KW-0238">DNA-binding</keyword>
<dbReference type="FunFam" id="1.10.260.40:FF:000001">
    <property type="entry name" value="POU domain protein"/>
    <property type="match status" value="1"/>
</dbReference>
<dbReference type="EMBL" id="LN856986">
    <property type="protein sequence ID" value="CDP97498.1"/>
    <property type="molecule type" value="Genomic_DNA"/>
</dbReference>
<gene>
    <name evidence="15" type="primary">bma-ceh-18.1</name>
    <name evidence="14" type="synonym">Bm1_34080</name>
    <name evidence="12" type="synonym">Bma-ceh-18.1</name>
    <name evidence="15" type="ORF">Bm10295</name>
    <name evidence="12" type="ORF">BM_BM10295</name>
    <name evidence="11" type="ORF">BM_Bm10295</name>
</gene>
<dbReference type="Proteomes" id="UP000006672">
    <property type="component" value="Unassembled WGS sequence"/>
</dbReference>
<dbReference type="InterPro" id="IPR010982">
    <property type="entry name" value="Lambda_DNA-bd_dom_sf"/>
</dbReference>
<dbReference type="PROSITE" id="PS00035">
    <property type="entry name" value="POU_1"/>
    <property type="match status" value="1"/>
</dbReference>
<evidence type="ECO:0000256" key="8">
    <source>
        <dbReference type="SAM" id="MobiDB-lite"/>
    </source>
</evidence>
<evidence type="ECO:0000256" key="1">
    <source>
        <dbReference type="ARBA" id="ARBA00004123"/>
    </source>
</evidence>
<evidence type="ECO:0000259" key="9">
    <source>
        <dbReference type="PROSITE" id="PS50071"/>
    </source>
</evidence>
<feature type="compositionally biased region" description="Basic residues" evidence="8">
    <location>
        <begin position="114"/>
        <end position="126"/>
    </location>
</feature>
<reference evidence="11" key="2">
    <citation type="submission" date="2012-12" db="EMBL/GenBank/DDBJ databases">
        <authorList>
            <person name="Gao Y.W."/>
            <person name="Fan S.T."/>
            <person name="Sun H.T."/>
            <person name="Wang Z."/>
            <person name="Gao X.L."/>
            <person name="Li Y.G."/>
            <person name="Wang T.C."/>
            <person name="Zhang K."/>
            <person name="Xu W.W."/>
            <person name="Yu Z.J."/>
            <person name="Xia X.Z."/>
        </authorList>
    </citation>
    <scope>NUCLEOTIDE SEQUENCE</scope>
    <source>
        <strain evidence="11">FR3</strain>
    </source>
</reference>
<dbReference type="PANTHER" id="PTHR11636:SF137">
    <property type="entry name" value="HOMEOBOX PROTEIN CEH-18"/>
    <property type="match status" value="1"/>
</dbReference>
<dbReference type="SUPFAM" id="SSF46689">
    <property type="entry name" value="Homeodomain-like"/>
    <property type="match status" value="1"/>
</dbReference>
<proteinExistence type="inferred from homology"/>
<dbReference type="AlphaFoldDB" id="A0A0J9XX11"/>
<organism evidence="11">
    <name type="scientific">Brugia malayi</name>
    <name type="common">Filarial nematode worm</name>
    <dbReference type="NCBI Taxonomy" id="6279"/>
    <lineage>
        <taxon>Eukaryota</taxon>
        <taxon>Metazoa</taxon>
        <taxon>Ecdysozoa</taxon>
        <taxon>Nematoda</taxon>
        <taxon>Chromadorea</taxon>
        <taxon>Rhabditida</taxon>
        <taxon>Spirurina</taxon>
        <taxon>Spiruromorpha</taxon>
        <taxon>Filarioidea</taxon>
        <taxon>Onchocercidae</taxon>
        <taxon>Brugia</taxon>
    </lineage>
</organism>
<dbReference type="InterPro" id="IPR050255">
    <property type="entry name" value="POU_domain_TF"/>
</dbReference>
<dbReference type="CDD" id="cd00086">
    <property type="entry name" value="homeodomain"/>
    <property type="match status" value="1"/>
</dbReference>